<evidence type="ECO:0000313" key="1">
    <source>
        <dbReference type="EMBL" id="CAL1674343.1"/>
    </source>
</evidence>
<dbReference type="Proteomes" id="UP001497644">
    <property type="component" value="Chromosome 1"/>
</dbReference>
<reference evidence="1 2" key="1">
    <citation type="submission" date="2024-04" db="EMBL/GenBank/DDBJ databases">
        <authorList>
            <consortium name="Molecular Ecology Group"/>
        </authorList>
    </citation>
    <scope>NUCLEOTIDE SEQUENCE [LARGE SCALE GENOMIC DNA]</scope>
</reference>
<dbReference type="EMBL" id="OZ034824">
    <property type="protein sequence ID" value="CAL1674343.1"/>
    <property type="molecule type" value="Genomic_DNA"/>
</dbReference>
<name>A0AAV2N337_9HYME</name>
<organism evidence="1 2">
    <name type="scientific">Lasius platythorax</name>
    <dbReference type="NCBI Taxonomy" id="488582"/>
    <lineage>
        <taxon>Eukaryota</taxon>
        <taxon>Metazoa</taxon>
        <taxon>Ecdysozoa</taxon>
        <taxon>Arthropoda</taxon>
        <taxon>Hexapoda</taxon>
        <taxon>Insecta</taxon>
        <taxon>Pterygota</taxon>
        <taxon>Neoptera</taxon>
        <taxon>Endopterygota</taxon>
        <taxon>Hymenoptera</taxon>
        <taxon>Apocrita</taxon>
        <taxon>Aculeata</taxon>
        <taxon>Formicoidea</taxon>
        <taxon>Formicidae</taxon>
        <taxon>Formicinae</taxon>
        <taxon>Lasius</taxon>
        <taxon>Lasius</taxon>
    </lineage>
</organism>
<accession>A0AAV2N337</accession>
<keyword evidence="2" id="KW-1185">Reference proteome</keyword>
<gene>
    <name evidence="1" type="ORF">LPLAT_LOCUS1029</name>
</gene>
<sequence>MTRFQIEPVPGHLNTYLVSQRAENRGHCRLTVVKYAEQTDAFLVYESGDRYSLVVVIIRRLSYQRKVSGAIRTPRNRWRKDAGVGEWKGGRRMEKEKEGERALTVVEVGQEVTGFVRIFARAGRNARIEIALSPRRTRSSTFDTSFDISIVC</sequence>
<proteinExistence type="predicted"/>
<dbReference type="AlphaFoldDB" id="A0AAV2N337"/>
<protein>
    <submittedName>
        <fullName evidence="1">Uncharacterized protein</fullName>
    </submittedName>
</protein>
<evidence type="ECO:0000313" key="2">
    <source>
        <dbReference type="Proteomes" id="UP001497644"/>
    </source>
</evidence>